<name>A0ABQ6NSX8_9BACL</name>
<sequence length="76" mass="8612">MFRLGKKRSKFGAFIDEHGISQEALCQATGLNKKTLSRICNEDDASLRAITRQALIEAVRKLTGNKRVKESDFWDV</sequence>
<keyword evidence="3" id="KW-1185">Reference proteome</keyword>
<organism evidence="2 3">
    <name type="scientific">Paenibacillus glycanilyticus</name>
    <dbReference type="NCBI Taxonomy" id="126569"/>
    <lineage>
        <taxon>Bacteria</taxon>
        <taxon>Bacillati</taxon>
        <taxon>Bacillota</taxon>
        <taxon>Bacilli</taxon>
        <taxon>Bacillales</taxon>
        <taxon>Paenibacillaceae</taxon>
        <taxon>Paenibacillus</taxon>
    </lineage>
</organism>
<dbReference type="RefSeq" id="WP_397370331.1">
    <property type="nucleotide sequence ID" value="NZ_BTCL01000021.1"/>
</dbReference>
<gene>
    <name evidence="2" type="ORF">PghCCS26_47950</name>
</gene>
<dbReference type="Gene3D" id="1.10.260.40">
    <property type="entry name" value="lambda repressor-like DNA-binding domains"/>
    <property type="match status" value="1"/>
</dbReference>
<evidence type="ECO:0000313" key="3">
    <source>
        <dbReference type="Proteomes" id="UP001285921"/>
    </source>
</evidence>
<proteinExistence type="predicted"/>
<dbReference type="InterPro" id="IPR010982">
    <property type="entry name" value="Lambda_DNA-bd_dom_sf"/>
</dbReference>
<comment type="caution">
    <text evidence="2">The sequence shown here is derived from an EMBL/GenBank/DDBJ whole genome shotgun (WGS) entry which is preliminary data.</text>
</comment>
<feature type="domain" description="HTH cro/C1-type" evidence="1">
    <location>
        <begin position="14"/>
        <end position="43"/>
    </location>
</feature>
<dbReference type="InterPro" id="IPR001387">
    <property type="entry name" value="Cro/C1-type_HTH"/>
</dbReference>
<evidence type="ECO:0000313" key="2">
    <source>
        <dbReference type="EMBL" id="GMK47665.1"/>
    </source>
</evidence>
<protein>
    <recommendedName>
        <fullName evidence="1">HTH cro/C1-type domain-containing protein</fullName>
    </recommendedName>
</protein>
<dbReference type="Pfam" id="PF13443">
    <property type="entry name" value="HTH_26"/>
    <property type="match status" value="1"/>
</dbReference>
<dbReference type="SUPFAM" id="SSF47413">
    <property type="entry name" value="lambda repressor-like DNA-binding domains"/>
    <property type="match status" value="1"/>
</dbReference>
<accession>A0ABQ6NSX8</accession>
<evidence type="ECO:0000259" key="1">
    <source>
        <dbReference type="Pfam" id="PF13443"/>
    </source>
</evidence>
<dbReference type="EMBL" id="BTCL01000021">
    <property type="protein sequence ID" value="GMK47665.1"/>
    <property type="molecule type" value="Genomic_DNA"/>
</dbReference>
<reference evidence="2 3" key="1">
    <citation type="submission" date="2023-05" db="EMBL/GenBank/DDBJ databases">
        <title>Draft genome of Paenibacillus sp. CCS26.</title>
        <authorList>
            <person name="Akita H."/>
            <person name="Shinto Y."/>
            <person name="Kimura Z."/>
        </authorList>
    </citation>
    <scope>NUCLEOTIDE SEQUENCE [LARGE SCALE GENOMIC DNA]</scope>
    <source>
        <strain evidence="2 3">CCS26</strain>
    </source>
</reference>
<dbReference type="Proteomes" id="UP001285921">
    <property type="component" value="Unassembled WGS sequence"/>
</dbReference>